<accession>X0UD92</accession>
<comment type="caution">
    <text evidence="1">The sequence shown here is derived from an EMBL/GenBank/DDBJ whole genome shotgun (WGS) entry which is preliminary data.</text>
</comment>
<gene>
    <name evidence="1" type="ORF">S01H1_26483</name>
</gene>
<reference evidence="1" key="1">
    <citation type="journal article" date="2014" name="Front. Microbiol.">
        <title>High frequency of phylogenetically diverse reductive dehalogenase-homologous genes in deep subseafloor sedimentary metagenomes.</title>
        <authorList>
            <person name="Kawai M."/>
            <person name="Futagami T."/>
            <person name="Toyoda A."/>
            <person name="Takaki Y."/>
            <person name="Nishi S."/>
            <person name="Hori S."/>
            <person name="Arai W."/>
            <person name="Tsubouchi T."/>
            <person name="Morono Y."/>
            <person name="Uchiyama I."/>
            <person name="Ito T."/>
            <person name="Fujiyama A."/>
            <person name="Inagaki F."/>
            <person name="Takami H."/>
        </authorList>
    </citation>
    <scope>NUCLEOTIDE SEQUENCE</scope>
    <source>
        <strain evidence="1">Expedition CK06-06</strain>
    </source>
</reference>
<name>X0UD92_9ZZZZ</name>
<protein>
    <submittedName>
        <fullName evidence="1">Uncharacterized protein</fullName>
    </submittedName>
</protein>
<evidence type="ECO:0000313" key="1">
    <source>
        <dbReference type="EMBL" id="GAF97286.1"/>
    </source>
</evidence>
<organism evidence="1">
    <name type="scientific">marine sediment metagenome</name>
    <dbReference type="NCBI Taxonomy" id="412755"/>
    <lineage>
        <taxon>unclassified sequences</taxon>
        <taxon>metagenomes</taxon>
        <taxon>ecological metagenomes</taxon>
    </lineage>
</organism>
<sequence length="51" mass="5801">MQRRRPRQAKQTLEQCATPGAEYYAYASDAKQLEAALSKFAQKLNALRLSK</sequence>
<dbReference type="AlphaFoldDB" id="X0UD92"/>
<proteinExistence type="predicted"/>
<dbReference type="EMBL" id="BARS01016055">
    <property type="protein sequence ID" value="GAF97286.1"/>
    <property type="molecule type" value="Genomic_DNA"/>
</dbReference>